<evidence type="ECO:0000313" key="2">
    <source>
        <dbReference type="Proteomes" id="UP000233469"/>
    </source>
</evidence>
<comment type="caution">
    <text evidence="1">The sequence shown here is derived from an EMBL/GenBank/DDBJ whole genome shotgun (WGS) entry which is preliminary data.</text>
</comment>
<evidence type="ECO:0000313" key="1">
    <source>
        <dbReference type="EMBL" id="PKK57907.1"/>
    </source>
</evidence>
<sequence length="150" mass="17108">MIIITNWHQWYNIEVRGWYFLKPGKAKTSVDSHHVQIVHAIKRYICIRHCLDEGKNIQMAIAGLGGTSVANLDSRASKKLNNATVKTIAGITKLSYFEWPITEDYASYIQAQILPHIDIENFSLTNEWTLRNNQKYGKKGSGKRMTATVI</sequence>
<organism evidence="1 2">
    <name type="scientific">Rhizophagus irregularis</name>
    <dbReference type="NCBI Taxonomy" id="588596"/>
    <lineage>
        <taxon>Eukaryota</taxon>
        <taxon>Fungi</taxon>
        <taxon>Fungi incertae sedis</taxon>
        <taxon>Mucoromycota</taxon>
        <taxon>Glomeromycotina</taxon>
        <taxon>Glomeromycetes</taxon>
        <taxon>Glomerales</taxon>
        <taxon>Glomeraceae</taxon>
        <taxon>Rhizophagus</taxon>
    </lineage>
</organism>
<dbReference type="Proteomes" id="UP000233469">
    <property type="component" value="Unassembled WGS sequence"/>
</dbReference>
<dbReference type="VEuPathDB" id="FungiDB:FUN_015067"/>
<reference evidence="1 2" key="1">
    <citation type="submission" date="2016-04" db="EMBL/GenBank/DDBJ databases">
        <title>Genome analyses suggest a sexual origin of heterokaryosis in a supposedly ancient asexual fungus.</title>
        <authorList>
            <person name="Ropars J."/>
            <person name="Sedzielewska K."/>
            <person name="Noel J."/>
            <person name="Charron P."/>
            <person name="Farinelli L."/>
            <person name="Marton T."/>
            <person name="Kruger M."/>
            <person name="Pelin A."/>
            <person name="Brachmann A."/>
            <person name="Corradi N."/>
        </authorList>
    </citation>
    <scope>NUCLEOTIDE SEQUENCE [LARGE SCALE GENOMIC DNA]</scope>
    <source>
        <strain evidence="1 2">C2</strain>
    </source>
</reference>
<proteinExistence type="predicted"/>
<dbReference type="EMBL" id="LLXL01003988">
    <property type="protein sequence ID" value="PKK57907.1"/>
    <property type="molecule type" value="Genomic_DNA"/>
</dbReference>
<gene>
    <name evidence="1" type="ORF">RhiirC2_797194</name>
</gene>
<name>A0A2N1M8E6_9GLOM</name>
<dbReference type="AlphaFoldDB" id="A0A2N1M8E6"/>
<accession>A0A2N1M8E6</accession>
<reference evidence="1 2" key="2">
    <citation type="submission" date="2017-10" db="EMBL/GenBank/DDBJ databases">
        <title>Extensive intraspecific genome diversity in a model arbuscular mycorrhizal fungus.</title>
        <authorList>
            <person name="Chen E.C.H."/>
            <person name="Morin E."/>
            <person name="Baudet D."/>
            <person name="Noel J."/>
            <person name="Ndikumana S."/>
            <person name="Charron P."/>
            <person name="St-Onge C."/>
            <person name="Giorgi J."/>
            <person name="Grigoriev I.V."/>
            <person name="Roux C."/>
            <person name="Martin F.M."/>
            <person name="Corradi N."/>
        </authorList>
    </citation>
    <scope>NUCLEOTIDE SEQUENCE [LARGE SCALE GENOMIC DNA]</scope>
    <source>
        <strain evidence="1 2">C2</strain>
    </source>
</reference>
<protein>
    <submittedName>
        <fullName evidence="1">Uncharacterized protein</fullName>
    </submittedName>
</protein>